<dbReference type="PROSITE" id="PS50011">
    <property type="entry name" value="PROTEIN_KINASE_DOM"/>
    <property type="match status" value="1"/>
</dbReference>
<evidence type="ECO:0000259" key="5">
    <source>
        <dbReference type="PROSITE" id="PS50011"/>
    </source>
</evidence>
<keyword evidence="1" id="KW-0418">Kinase</keyword>
<evidence type="ECO:0000256" key="1">
    <source>
        <dbReference type="ARBA" id="ARBA00022527"/>
    </source>
</evidence>
<keyword evidence="7" id="KW-1185">Reference proteome</keyword>
<feature type="binding site" evidence="4">
    <location>
        <position position="45"/>
    </location>
    <ligand>
        <name>ATP</name>
        <dbReference type="ChEBI" id="CHEBI:30616"/>
    </ligand>
</feature>
<dbReference type="InterPro" id="IPR017441">
    <property type="entry name" value="Protein_kinase_ATP_BS"/>
</dbReference>
<dbReference type="InterPro" id="IPR008271">
    <property type="entry name" value="Ser/Thr_kinase_AS"/>
</dbReference>
<name>A0ABR2J097_9EUKA</name>
<gene>
    <name evidence="6" type="ORF">M9Y10_007053</name>
</gene>
<protein>
    <recommendedName>
        <fullName evidence="5">Protein kinase domain-containing protein</fullName>
    </recommendedName>
</protein>
<organism evidence="6 7">
    <name type="scientific">Tritrichomonas musculus</name>
    <dbReference type="NCBI Taxonomy" id="1915356"/>
    <lineage>
        <taxon>Eukaryota</taxon>
        <taxon>Metamonada</taxon>
        <taxon>Parabasalia</taxon>
        <taxon>Tritrichomonadida</taxon>
        <taxon>Tritrichomonadidae</taxon>
        <taxon>Tritrichomonas</taxon>
    </lineage>
</organism>
<dbReference type="PANTHER" id="PTHR44329">
    <property type="entry name" value="SERINE/THREONINE-PROTEIN KINASE TNNI3K-RELATED"/>
    <property type="match status" value="1"/>
</dbReference>
<reference evidence="6 7" key="1">
    <citation type="submission" date="2024-04" db="EMBL/GenBank/DDBJ databases">
        <title>Tritrichomonas musculus Genome.</title>
        <authorList>
            <person name="Alves-Ferreira E."/>
            <person name="Grigg M."/>
            <person name="Lorenzi H."/>
            <person name="Galac M."/>
        </authorList>
    </citation>
    <scope>NUCLEOTIDE SEQUENCE [LARGE SCALE GENOMIC DNA]</scope>
    <source>
        <strain evidence="6 7">EAF2021</strain>
    </source>
</reference>
<dbReference type="PRINTS" id="PR00109">
    <property type="entry name" value="TYRKINASE"/>
</dbReference>
<dbReference type="PROSITE" id="PS00108">
    <property type="entry name" value="PROTEIN_KINASE_ST"/>
    <property type="match status" value="1"/>
</dbReference>
<dbReference type="InterPro" id="IPR011009">
    <property type="entry name" value="Kinase-like_dom_sf"/>
</dbReference>
<dbReference type="Gene3D" id="1.10.510.10">
    <property type="entry name" value="Transferase(Phosphotransferase) domain 1"/>
    <property type="match status" value="1"/>
</dbReference>
<keyword evidence="1" id="KW-0723">Serine/threonine-protein kinase</keyword>
<keyword evidence="1" id="KW-0808">Transferase</keyword>
<keyword evidence="2 4" id="KW-0547">Nucleotide-binding</keyword>
<accession>A0ABR2J097</accession>
<evidence type="ECO:0000256" key="3">
    <source>
        <dbReference type="ARBA" id="ARBA00022840"/>
    </source>
</evidence>
<dbReference type="InterPro" id="IPR000719">
    <property type="entry name" value="Prot_kinase_dom"/>
</dbReference>
<evidence type="ECO:0000313" key="7">
    <source>
        <dbReference type="Proteomes" id="UP001470230"/>
    </source>
</evidence>
<evidence type="ECO:0000256" key="4">
    <source>
        <dbReference type="PROSITE-ProRule" id="PRU10141"/>
    </source>
</evidence>
<dbReference type="EMBL" id="JAPFFF010000013">
    <property type="protein sequence ID" value="KAK8871333.1"/>
    <property type="molecule type" value="Genomic_DNA"/>
</dbReference>
<evidence type="ECO:0000313" key="6">
    <source>
        <dbReference type="EMBL" id="KAK8871333.1"/>
    </source>
</evidence>
<dbReference type="Proteomes" id="UP001470230">
    <property type="component" value="Unassembled WGS sequence"/>
</dbReference>
<dbReference type="SMART" id="SM00220">
    <property type="entry name" value="S_TKc"/>
    <property type="match status" value="1"/>
</dbReference>
<dbReference type="SUPFAM" id="SSF56112">
    <property type="entry name" value="Protein kinase-like (PK-like)"/>
    <property type="match status" value="1"/>
</dbReference>
<proteinExistence type="predicted"/>
<evidence type="ECO:0000256" key="2">
    <source>
        <dbReference type="ARBA" id="ARBA00022741"/>
    </source>
</evidence>
<dbReference type="InterPro" id="IPR001245">
    <property type="entry name" value="Ser-Thr/Tyr_kinase_cat_dom"/>
</dbReference>
<sequence>MNNCENQQYLMDFENMRRIRDLGQGSNGVVALYENPSDQSQIAIKTLYQNGSDNSGIIQQFNREIQALIKLKHPFVLPIIGFTPPKPRTETDLETPPKIATKYAANGSLKDVLEKIARGQPPDFVNDTWIASVIGSIVLGMEYIHSNNYIHRDLKPGNILIDEQGNVMIGDLGSSRFADLHITYTKMVGSPFYMAPEMYNEGQYTNAVDVYSFSLILYELLVGRPVFPRNIQPLPLMRRVCEGNRPEIPENIHPVIRDIIQNCWDVEPHRRYSFYDIYEKLLDINFQIRPNVDSSRLMSLFGGDSSFRFHVKLLNGETHTMQICPNDTHTNFRAQISNYADLDYDSVIPSINGGPLSCCWGCNLGPNPIKFQELIPNWKRRNKVHNDFIIDLLFQFKANYHDVENANKIRTTKFFMKPGSIFNLYKEITSPYRRLWFLRNCHIRVFYYDEELIPSDESMIEKGIITNSIFEVYREFNMTVTVNNKSFRCHSDDPVEELLLRYANGLHVKPRQFIYLKKNETIIDRYMTFAEAGIVDNDVLNVYNVESSREVKVVFDHCQNFLQIPPNTRIIDLKWNALLATGYQGPIETIRVFNDAFDYDFIEYYPNLRDSTTIYFTKKLQYSAREYLQY</sequence>
<dbReference type="Pfam" id="PF00069">
    <property type="entry name" value="Pkinase"/>
    <property type="match status" value="1"/>
</dbReference>
<feature type="domain" description="Protein kinase" evidence="5">
    <location>
        <begin position="16"/>
        <end position="286"/>
    </location>
</feature>
<keyword evidence="3 4" id="KW-0067">ATP-binding</keyword>
<comment type="caution">
    <text evidence="6">The sequence shown here is derived from an EMBL/GenBank/DDBJ whole genome shotgun (WGS) entry which is preliminary data.</text>
</comment>
<dbReference type="PANTHER" id="PTHR44329:SF214">
    <property type="entry name" value="PROTEIN KINASE DOMAIN-CONTAINING PROTEIN"/>
    <property type="match status" value="1"/>
</dbReference>
<dbReference type="InterPro" id="IPR051681">
    <property type="entry name" value="Ser/Thr_Kinases-Pseudokinases"/>
</dbReference>
<dbReference type="PROSITE" id="PS00107">
    <property type="entry name" value="PROTEIN_KINASE_ATP"/>
    <property type="match status" value="1"/>
</dbReference>